<accession>A0A4P9VVW3</accession>
<keyword evidence="4" id="KW-1185">Reference proteome</keyword>
<organism evidence="3 4">
    <name type="scientific">Blyttiomyces helicus</name>
    <dbReference type="NCBI Taxonomy" id="388810"/>
    <lineage>
        <taxon>Eukaryota</taxon>
        <taxon>Fungi</taxon>
        <taxon>Fungi incertae sedis</taxon>
        <taxon>Chytridiomycota</taxon>
        <taxon>Chytridiomycota incertae sedis</taxon>
        <taxon>Chytridiomycetes</taxon>
        <taxon>Chytridiomycetes incertae sedis</taxon>
        <taxon>Blyttiomyces</taxon>
    </lineage>
</organism>
<dbReference type="Pfam" id="PF24681">
    <property type="entry name" value="Kelch_KLHDC2_KLHL20_DRC7"/>
    <property type="match status" value="1"/>
</dbReference>
<proteinExistence type="predicted"/>
<gene>
    <name evidence="3" type="ORF">BDK51DRAFT_15734</name>
</gene>
<dbReference type="Gene3D" id="2.120.10.80">
    <property type="entry name" value="Kelch-type beta propeller"/>
    <property type="match status" value="1"/>
</dbReference>
<dbReference type="SUPFAM" id="SSF117281">
    <property type="entry name" value="Kelch motif"/>
    <property type="match status" value="1"/>
</dbReference>
<protein>
    <recommendedName>
        <fullName evidence="5">Galactose oxidase</fullName>
    </recommendedName>
</protein>
<dbReference type="AlphaFoldDB" id="A0A4P9VVW3"/>
<dbReference type="InterPro" id="IPR015915">
    <property type="entry name" value="Kelch-typ_b-propeller"/>
</dbReference>
<reference evidence="4" key="1">
    <citation type="journal article" date="2018" name="Nat. Microbiol.">
        <title>Leveraging single-cell genomics to expand the fungal tree of life.</title>
        <authorList>
            <person name="Ahrendt S.R."/>
            <person name="Quandt C.A."/>
            <person name="Ciobanu D."/>
            <person name="Clum A."/>
            <person name="Salamov A."/>
            <person name="Andreopoulos B."/>
            <person name="Cheng J.F."/>
            <person name="Woyke T."/>
            <person name="Pelin A."/>
            <person name="Henrissat B."/>
            <person name="Reynolds N.K."/>
            <person name="Benny G.L."/>
            <person name="Smith M.E."/>
            <person name="James T.Y."/>
            <person name="Grigoriev I.V."/>
        </authorList>
    </citation>
    <scope>NUCLEOTIDE SEQUENCE [LARGE SCALE GENOMIC DNA]</scope>
</reference>
<feature type="non-terminal residue" evidence="3">
    <location>
        <position position="1"/>
    </location>
</feature>
<dbReference type="PANTHER" id="PTHR46093">
    <property type="entry name" value="ACYL-COA-BINDING DOMAIN-CONTAINING PROTEIN 5"/>
    <property type="match status" value="1"/>
</dbReference>
<evidence type="ECO:0008006" key="5">
    <source>
        <dbReference type="Google" id="ProtNLM"/>
    </source>
</evidence>
<sequence>PLPRTVHSMGHTTVSTASGRAKHRLYVFGGGSAGDQPVDDEAVYCLDLDSLMWIQVTAASDTGPSKRLGHSITTVGSKLFIFGGSCGGDTLGDLWVFDTASNTWSSPQTLGPRPPPRTGHTGTALGSKICFFGGMAFRPTPRVFEDVWVLDTETLTWHSPETLVTPSGSPGPRLDHDACAVPRLVSGAEESDDHDVVLVFGGMDLSGMHNAAWELAFA</sequence>
<keyword evidence="1" id="KW-0880">Kelch repeat</keyword>
<name>A0A4P9VVW3_9FUNG</name>
<dbReference type="OrthoDB" id="10251809at2759"/>
<evidence type="ECO:0000313" key="3">
    <source>
        <dbReference type="EMBL" id="RKO83819.1"/>
    </source>
</evidence>
<evidence type="ECO:0000313" key="4">
    <source>
        <dbReference type="Proteomes" id="UP000269721"/>
    </source>
</evidence>
<dbReference type="Proteomes" id="UP000269721">
    <property type="component" value="Unassembled WGS sequence"/>
</dbReference>
<dbReference type="PANTHER" id="PTHR46093:SF18">
    <property type="entry name" value="FIBRONECTIN TYPE-III DOMAIN-CONTAINING PROTEIN"/>
    <property type="match status" value="1"/>
</dbReference>
<keyword evidence="2" id="KW-0677">Repeat</keyword>
<dbReference type="EMBL" id="ML000804">
    <property type="protein sequence ID" value="RKO83819.1"/>
    <property type="molecule type" value="Genomic_DNA"/>
</dbReference>
<evidence type="ECO:0000256" key="2">
    <source>
        <dbReference type="ARBA" id="ARBA00022737"/>
    </source>
</evidence>
<evidence type="ECO:0000256" key="1">
    <source>
        <dbReference type="ARBA" id="ARBA00022441"/>
    </source>
</evidence>